<evidence type="ECO:0000256" key="7">
    <source>
        <dbReference type="ARBA" id="ARBA00023136"/>
    </source>
</evidence>
<evidence type="ECO:0000313" key="9">
    <source>
        <dbReference type="EMBL" id="ANK62223.1"/>
    </source>
</evidence>
<feature type="transmembrane region" description="Helical" evidence="8">
    <location>
        <begin position="200"/>
        <end position="218"/>
    </location>
</feature>
<dbReference type="Gene3D" id="1.10.3720.10">
    <property type="entry name" value="MetI-like"/>
    <property type="match status" value="1"/>
</dbReference>
<dbReference type="PANTHER" id="PTHR30614:SF0">
    <property type="entry name" value="L-CYSTINE TRANSPORT SYSTEM PERMEASE PROTEIN TCYL"/>
    <property type="match status" value="1"/>
</dbReference>
<keyword evidence="3" id="KW-1003">Cell membrane</keyword>
<dbReference type="PROSITE" id="PS50928">
    <property type="entry name" value="ABC_TM1"/>
    <property type="match status" value="1"/>
</dbReference>
<feature type="transmembrane region" description="Helical" evidence="8">
    <location>
        <begin position="173"/>
        <end position="194"/>
    </location>
</feature>
<keyword evidence="4 8" id="KW-0812">Transmembrane</keyword>
<keyword evidence="2 8" id="KW-0813">Transport</keyword>
<dbReference type="NCBIfam" id="TIGR01726">
    <property type="entry name" value="HEQRo_perm_3TM"/>
    <property type="match status" value="1"/>
</dbReference>
<evidence type="ECO:0000256" key="6">
    <source>
        <dbReference type="ARBA" id="ARBA00022989"/>
    </source>
</evidence>
<comment type="similarity">
    <text evidence="8">Belongs to the binding-protein-dependent transport system permease family.</text>
</comment>
<organism evidence="9 10">
    <name type="scientific">Loigolactobacillus backii</name>
    <dbReference type="NCBI Taxonomy" id="375175"/>
    <lineage>
        <taxon>Bacteria</taxon>
        <taxon>Bacillati</taxon>
        <taxon>Bacillota</taxon>
        <taxon>Bacilli</taxon>
        <taxon>Lactobacillales</taxon>
        <taxon>Lactobacillaceae</taxon>
        <taxon>Loigolactobacillus</taxon>
    </lineage>
</organism>
<keyword evidence="10" id="KW-1185">Reference proteome</keyword>
<dbReference type="SUPFAM" id="SSF161098">
    <property type="entry name" value="MetI-like"/>
    <property type="match status" value="1"/>
</dbReference>
<evidence type="ECO:0000313" key="10">
    <source>
        <dbReference type="Proteomes" id="UP000078582"/>
    </source>
</evidence>
<evidence type="ECO:0000256" key="2">
    <source>
        <dbReference type="ARBA" id="ARBA00022448"/>
    </source>
</evidence>
<accession>A0A192H1R9</accession>
<dbReference type="RefSeq" id="WP_068225658.1">
    <property type="nucleotide sequence ID" value="NZ_CP014623.1"/>
</dbReference>
<dbReference type="CDD" id="cd06261">
    <property type="entry name" value="TM_PBP2"/>
    <property type="match status" value="1"/>
</dbReference>
<keyword evidence="7 8" id="KW-0472">Membrane</keyword>
<gene>
    <name evidence="9" type="ORF">AYR53_05215</name>
</gene>
<protein>
    <submittedName>
        <fullName evidence="9">Amino acid ABC transporter permease</fullName>
    </submittedName>
</protein>
<feature type="transmembrane region" description="Helical" evidence="8">
    <location>
        <begin position="49"/>
        <end position="74"/>
    </location>
</feature>
<dbReference type="PANTHER" id="PTHR30614">
    <property type="entry name" value="MEMBRANE COMPONENT OF AMINO ACID ABC TRANSPORTER"/>
    <property type="match status" value="1"/>
</dbReference>
<sequence length="236" mass="26133">MFDSNFAIQSFPKILAVAPMTIYLSIIAAIIGLILAVLIAVVRERKVPVLSPIIGIIVSFIRGTPIIVQMYVVYYGLPQLLIALQKWGISTNSSGVPAIMVAITAYSLNAASNISESIRSAYHSVDYKQYEAAISVGMTPVKAMTRIIVPQLIANLIPNFSNIFIDLIKDTALVYNIGIVEIMAKANIISSVGFKYIETYLDALIIYIIICWIFAKLFQISEVIIRRRVFATQRIN</sequence>
<dbReference type="OrthoDB" id="9805999at2"/>
<evidence type="ECO:0000256" key="3">
    <source>
        <dbReference type="ARBA" id="ARBA00022475"/>
    </source>
</evidence>
<dbReference type="AlphaFoldDB" id="A0A192H1R9"/>
<dbReference type="Proteomes" id="UP000078582">
    <property type="component" value="Chromosome"/>
</dbReference>
<comment type="subcellular location">
    <subcellularLocation>
        <location evidence="1 8">Cell membrane</location>
        <topology evidence="1 8">Multi-pass membrane protein</topology>
    </subcellularLocation>
</comment>
<dbReference type="STRING" id="375175.AYR53_05215"/>
<dbReference type="InterPro" id="IPR043429">
    <property type="entry name" value="ArtM/GltK/GlnP/TcyL/YhdX-like"/>
</dbReference>
<dbReference type="GO" id="GO:0043190">
    <property type="term" value="C:ATP-binding cassette (ABC) transporter complex"/>
    <property type="evidence" value="ECO:0007669"/>
    <property type="project" value="InterPro"/>
</dbReference>
<dbReference type="InterPro" id="IPR035906">
    <property type="entry name" value="MetI-like_sf"/>
</dbReference>
<dbReference type="KEGG" id="lbt:AYR52_08785"/>
<evidence type="ECO:0000256" key="1">
    <source>
        <dbReference type="ARBA" id="ARBA00004651"/>
    </source>
</evidence>
<evidence type="ECO:0000256" key="4">
    <source>
        <dbReference type="ARBA" id="ARBA00022692"/>
    </source>
</evidence>
<feature type="transmembrane region" description="Helical" evidence="8">
    <location>
        <begin position="20"/>
        <end position="42"/>
    </location>
</feature>
<reference evidence="9 10" key="1">
    <citation type="submission" date="2016-03" db="EMBL/GenBank/DDBJ databases">
        <title>Pediococcus and Lactobacillus from brewery environment - whole genome sequencing and assembly.</title>
        <authorList>
            <person name="Behr J."/>
            <person name="Geissler A.J."/>
            <person name="Vogel R.F."/>
        </authorList>
    </citation>
    <scope>NUCLEOTIDE SEQUENCE [LARGE SCALE GENOMIC DNA]</scope>
    <source>
        <strain evidence="9 10">TMW 1.1989</strain>
    </source>
</reference>
<evidence type="ECO:0000256" key="8">
    <source>
        <dbReference type="RuleBase" id="RU363032"/>
    </source>
</evidence>
<dbReference type="InterPro" id="IPR000515">
    <property type="entry name" value="MetI-like"/>
</dbReference>
<keyword evidence="5" id="KW-0029">Amino-acid transport</keyword>
<proteinExistence type="inferred from homology"/>
<dbReference type="EMBL" id="CP014873">
    <property type="protein sequence ID" value="ANK62223.1"/>
    <property type="molecule type" value="Genomic_DNA"/>
</dbReference>
<dbReference type="GeneID" id="42981645"/>
<keyword evidence="6 8" id="KW-1133">Transmembrane helix</keyword>
<name>A0A192H1R9_9LACO</name>
<dbReference type="GO" id="GO:0015184">
    <property type="term" value="F:L-cystine transmembrane transporter activity"/>
    <property type="evidence" value="ECO:0007669"/>
    <property type="project" value="TreeGrafter"/>
</dbReference>
<evidence type="ECO:0000256" key="5">
    <source>
        <dbReference type="ARBA" id="ARBA00022970"/>
    </source>
</evidence>
<dbReference type="Pfam" id="PF00528">
    <property type="entry name" value="BPD_transp_1"/>
    <property type="match status" value="1"/>
</dbReference>
<dbReference type="InterPro" id="IPR010065">
    <property type="entry name" value="AA_ABC_transptr_permease_3TM"/>
</dbReference>